<evidence type="ECO:0000256" key="1">
    <source>
        <dbReference type="SAM" id="MobiDB-lite"/>
    </source>
</evidence>
<sequence>MRRTSPPSYGPPPRQLCSLSRFLPSLPHPSPPLLTVPPLPSSLPSLPGQSCDPLQTFHATTPSSFPPSSSARGEKQGRPGAPSHQSIPSHRRHASLPQSANSHRSPASRAASPPTRSRLRAPRRRRRRRHRCRRRRRGWRCQSSPCSVVDASCCRAAVPPASPPTSPRWLSARGRRLVVPPLLPQPPIGPASTERRPLSPPPSSPRPLPPSSLPSWVGPAVPADHRTAVVPAEAERVQSGKRRSSRRLHAPPTSTPTSAPWRDKLGDGLMDACCRSLLVFVMASPPSCLPVPVAITKSYAECHSWFLELTEAMAQIFKLLWQRRLAHFPPSILLCSNFLFVSLSPIHMIK</sequence>
<feature type="compositionally biased region" description="Basic residues" evidence="1">
    <location>
        <begin position="117"/>
        <end position="137"/>
    </location>
</feature>
<dbReference type="EMBL" id="PQIB02000010">
    <property type="protein sequence ID" value="RLM93864.1"/>
    <property type="molecule type" value="Genomic_DNA"/>
</dbReference>
<feature type="compositionally biased region" description="Low complexity" evidence="1">
    <location>
        <begin position="104"/>
        <end position="116"/>
    </location>
</feature>
<dbReference type="Proteomes" id="UP000275267">
    <property type="component" value="Unassembled WGS sequence"/>
</dbReference>
<feature type="compositionally biased region" description="Basic and acidic residues" evidence="1">
    <location>
        <begin position="223"/>
        <end position="238"/>
    </location>
</feature>
<keyword evidence="3" id="KW-1185">Reference proteome</keyword>
<proteinExistence type="predicted"/>
<reference evidence="3" key="1">
    <citation type="journal article" date="2019" name="Nat. Commun.">
        <title>The genome of broomcorn millet.</title>
        <authorList>
            <person name="Zou C."/>
            <person name="Miki D."/>
            <person name="Li D."/>
            <person name="Tang Q."/>
            <person name="Xiao L."/>
            <person name="Rajput S."/>
            <person name="Deng P."/>
            <person name="Jia W."/>
            <person name="Huang R."/>
            <person name="Zhang M."/>
            <person name="Sun Y."/>
            <person name="Hu J."/>
            <person name="Fu X."/>
            <person name="Schnable P.S."/>
            <person name="Li F."/>
            <person name="Zhang H."/>
            <person name="Feng B."/>
            <person name="Zhu X."/>
            <person name="Liu R."/>
            <person name="Schnable J.C."/>
            <person name="Zhu J.-K."/>
            <person name="Zhang H."/>
        </authorList>
    </citation>
    <scope>NUCLEOTIDE SEQUENCE [LARGE SCALE GENOMIC DNA]</scope>
</reference>
<dbReference type="AlphaFoldDB" id="A0A3L6R477"/>
<feature type="compositionally biased region" description="Basic residues" evidence="1">
    <location>
        <begin position="239"/>
        <end position="249"/>
    </location>
</feature>
<accession>A0A3L6R477</accession>
<feature type="compositionally biased region" description="Pro residues" evidence="1">
    <location>
        <begin position="26"/>
        <end position="41"/>
    </location>
</feature>
<feature type="compositionally biased region" description="Pro residues" evidence="1">
    <location>
        <begin position="198"/>
        <end position="212"/>
    </location>
</feature>
<evidence type="ECO:0000313" key="3">
    <source>
        <dbReference type="Proteomes" id="UP000275267"/>
    </source>
</evidence>
<feature type="region of interest" description="Disordered" evidence="1">
    <location>
        <begin position="180"/>
        <end position="262"/>
    </location>
</feature>
<name>A0A3L6R477_PANMI</name>
<evidence type="ECO:0000313" key="2">
    <source>
        <dbReference type="EMBL" id="RLM93864.1"/>
    </source>
</evidence>
<dbReference type="PRINTS" id="PR01217">
    <property type="entry name" value="PRICHEXTENSN"/>
</dbReference>
<comment type="caution">
    <text evidence="2">The sequence shown here is derived from an EMBL/GenBank/DDBJ whole genome shotgun (WGS) entry which is preliminary data.</text>
</comment>
<feature type="compositionally biased region" description="Low complexity" evidence="1">
    <location>
        <begin position="250"/>
        <end position="260"/>
    </location>
</feature>
<protein>
    <submittedName>
        <fullName evidence="2">Uncharacterized protein</fullName>
    </submittedName>
</protein>
<gene>
    <name evidence="2" type="ORF">C2845_PM08G14470</name>
</gene>
<organism evidence="2 3">
    <name type="scientific">Panicum miliaceum</name>
    <name type="common">Proso millet</name>
    <name type="synonym">Broomcorn millet</name>
    <dbReference type="NCBI Taxonomy" id="4540"/>
    <lineage>
        <taxon>Eukaryota</taxon>
        <taxon>Viridiplantae</taxon>
        <taxon>Streptophyta</taxon>
        <taxon>Embryophyta</taxon>
        <taxon>Tracheophyta</taxon>
        <taxon>Spermatophyta</taxon>
        <taxon>Magnoliopsida</taxon>
        <taxon>Liliopsida</taxon>
        <taxon>Poales</taxon>
        <taxon>Poaceae</taxon>
        <taxon>PACMAD clade</taxon>
        <taxon>Panicoideae</taxon>
        <taxon>Panicodae</taxon>
        <taxon>Paniceae</taxon>
        <taxon>Panicinae</taxon>
        <taxon>Panicum</taxon>
        <taxon>Panicum sect. Panicum</taxon>
    </lineage>
</organism>
<feature type="region of interest" description="Disordered" evidence="1">
    <location>
        <begin position="1"/>
        <end position="137"/>
    </location>
</feature>